<organism evidence="2 3">
    <name type="scientific">Radiobacillus deserti</name>
    <dbReference type="NCBI Taxonomy" id="2594883"/>
    <lineage>
        <taxon>Bacteria</taxon>
        <taxon>Bacillati</taxon>
        <taxon>Bacillota</taxon>
        <taxon>Bacilli</taxon>
        <taxon>Bacillales</taxon>
        <taxon>Bacillaceae</taxon>
        <taxon>Radiobacillus</taxon>
    </lineage>
</organism>
<feature type="transmembrane region" description="Helical" evidence="1">
    <location>
        <begin position="45"/>
        <end position="63"/>
    </location>
</feature>
<feature type="transmembrane region" description="Helical" evidence="1">
    <location>
        <begin position="84"/>
        <end position="103"/>
    </location>
</feature>
<sequence>MIFQSIGEEKQMLKRKIIATLLATPLSLLFIFAVFFGEWSQPLELLGMSIFYSFFVSPFYLLYGLPITFLSDYIGKRLLGKKRIIQSFVIHVLFGALFGLFFPSHATLLIAGREIDTFVIFGSISGVSYWIIDEMLRCCLKNGEPRFLSFRYCLNKVKP</sequence>
<proteinExistence type="predicted"/>
<feature type="transmembrane region" description="Helical" evidence="1">
    <location>
        <begin position="21"/>
        <end position="39"/>
    </location>
</feature>
<reference evidence="2 3" key="1">
    <citation type="submission" date="2019-07" db="EMBL/GenBank/DDBJ databases">
        <authorList>
            <person name="Li J."/>
        </authorList>
    </citation>
    <scope>NUCLEOTIDE SEQUENCE [LARGE SCALE GENOMIC DNA]</scope>
    <source>
        <strain evidence="2 3">TKL69</strain>
    </source>
</reference>
<evidence type="ECO:0000313" key="3">
    <source>
        <dbReference type="Proteomes" id="UP000315215"/>
    </source>
</evidence>
<evidence type="ECO:0000256" key="1">
    <source>
        <dbReference type="SAM" id="Phobius"/>
    </source>
</evidence>
<keyword evidence="1" id="KW-0472">Membrane</keyword>
<feature type="transmembrane region" description="Helical" evidence="1">
    <location>
        <begin position="115"/>
        <end position="132"/>
    </location>
</feature>
<keyword evidence="1" id="KW-1133">Transmembrane helix</keyword>
<name>A0A516KIE2_9BACI</name>
<dbReference type="OrthoDB" id="2971980at2"/>
<keyword evidence="3" id="KW-1185">Reference proteome</keyword>
<protein>
    <submittedName>
        <fullName evidence="2">Uncharacterized protein</fullName>
    </submittedName>
</protein>
<keyword evidence="1" id="KW-0812">Transmembrane</keyword>
<evidence type="ECO:0000313" key="2">
    <source>
        <dbReference type="EMBL" id="QDP41162.1"/>
    </source>
</evidence>
<gene>
    <name evidence="2" type="ORF">FN924_13780</name>
</gene>
<accession>A0A516KIE2</accession>
<dbReference type="EMBL" id="CP041666">
    <property type="protein sequence ID" value="QDP41162.1"/>
    <property type="molecule type" value="Genomic_DNA"/>
</dbReference>
<dbReference type="AlphaFoldDB" id="A0A516KIE2"/>
<dbReference type="KEGG" id="aqt:FN924_13780"/>
<dbReference type="Proteomes" id="UP000315215">
    <property type="component" value="Chromosome"/>
</dbReference>